<keyword evidence="1" id="KW-0812">Transmembrane</keyword>
<keyword evidence="1" id="KW-0472">Membrane</keyword>
<evidence type="ECO:0000256" key="1">
    <source>
        <dbReference type="SAM" id="Phobius"/>
    </source>
</evidence>
<dbReference type="AlphaFoldDB" id="A0A543FSA7"/>
<dbReference type="Proteomes" id="UP000319818">
    <property type="component" value="Unassembled WGS sequence"/>
</dbReference>
<feature type="transmembrane region" description="Helical" evidence="1">
    <location>
        <begin position="132"/>
        <end position="154"/>
    </location>
</feature>
<dbReference type="RefSeq" id="WP_142103592.1">
    <property type="nucleotide sequence ID" value="NZ_VFPH01000002.1"/>
</dbReference>
<feature type="transmembrane region" description="Helical" evidence="1">
    <location>
        <begin position="69"/>
        <end position="88"/>
    </location>
</feature>
<gene>
    <name evidence="2" type="ORF">FB388_3912</name>
</gene>
<reference evidence="2 3" key="1">
    <citation type="submission" date="2019-06" db="EMBL/GenBank/DDBJ databases">
        <title>Sequencing the genomes of 1000 actinobacteria strains.</title>
        <authorList>
            <person name="Klenk H.-P."/>
        </authorList>
    </citation>
    <scope>NUCLEOTIDE SEQUENCE [LARGE SCALE GENOMIC DNA]</scope>
    <source>
        <strain evidence="2 3">DSM 45511</strain>
    </source>
</reference>
<protein>
    <submittedName>
        <fullName evidence="2">Uncharacterized protein</fullName>
    </submittedName>
</protein>
<comment type="caution">
    <text evidence="2">The sequence shown here is derived from an EMBL/GenBank/DDBJ whole genome shotgun (WGS) entry which is preliminary data.</text>
</comment>
<evidence type="ECO:0000313" key="3">
    <source>
        <dbReference type="Proteomes" id="UP000319818"/>
    </source>
</evidence>
<keyword evidence="1" id="KW-1133">Transmembrane helix</keyword>
<feature type="transmembrane region" description="Helical" evidence="1">
    <location>
        <begin position="42"/>
        <end position="62"/>
    </location>
</feature>
<sequence length="312" mass="32879">MERALHNGVVPRRNRPAAGIRRPAPDPAPPPTGLDVAKVVEYVSLVAAPATLVSALVYWLGFELVDARSAYFGIGTGVLGYSATDYLLRGAEAGVVPLFVLFTAAVVVILLHAAVTALAARVGGATWLHRTATGAVIAGVLVFGVGLIGLFSPLPPPLDWYLLRPVLLAGGPLIAIEAARMMRTRLRPHHARMAGVAVAGLVALSAFWAMSIYADALGRGRAMALGADVTKALPAVSVYSERSLGVPDTLARADRVTGPDERYPYRYRGLRLLVMSGGKYFLVPDGWTRASGAVLVIPDNPDIRVEFSPGGS</sequence>
<dbReference type="OrthoDB" id="4350047at2"/>
<organism evidence="2 3">
    <name type="scientific">Pseudonocardia cypriaca</name>
    <dbReference type="NCBI Taxonomy" id="882449"/>
    <lineage>
        <taxon>Bacteria</taxon>
        <taxon>Bacillati</taxon>
        <taxon>Actinomycetota</taxon>
        <taxon>Actinomycetes</taxon>
        <taxon>Pseudonocardiales</taxon>
        <taxon>Pseudonocardiaceae</taxon>
        <taxon>Pseudonocardia</taxon>
    </lineage>
</organism>
<feature type="transmembrane region" description="Helical" evidence="1">
    <location>
        <begin position="191"/>
        <end position="214"/>
    </location>
</feature>
<feature type="transmembrane region" description="Helical" evidence="1">
    <location>
        <begin position="94"/>
        <end position="120"/>
    </location>
</feature>
<dbReference type="EMBL" id="VFPH01000002">
    <property type="protein sequence ID" value="TQM36727.1"/>
    <property type="molecule type" value="Genomic_DNA"/>
</dbReference>
<keyword evidence="3" id="KW-1185">Reference proteome</keyword>
<feature type="transmembrane region" description="Helical" evidence="1">
    <location>
        <begin position="160"/>
        <end position="179"/>
    </location>
</feature>
<proteinExistence type="predicted"/>
<name>A0A543FSA7_9PSEU</name>
<accession>A0A543FSA7</accession>
<evidence type="ECO:0000313" key="2">
    <source>
        <dbReference type="EMBL" id="TQM36727.1"/>
    </source>
</evidence>